<keyword evidence="1" id="KW-0732">Signal</keyword>
<gene>
    <name evidence="2" type="ORF">DFP88_10680</name>
</gene>
<dbReference type="InterPro" id="IPR006059">
    <property type="entry name" value="SBP"/>
</dbReference>
<dbReference type="SUPFAM" id="SSF53850">
    <property type="entry name" value="Periplasmic binding protein-like II"/>
    <property type="match status" value="1"/>
</dbReference>
<dbReference type="PANTHER" id="PTHR42779">
    <property type="entry name" value="PROTEIN YNJB"/>
    <property type="match status" value="1"/>
</dbReference>
<reference evidence="2 3" key="1">
    <citation type="submission" date="2018-06" db="EMBL/GenBank/DDBJ databases">
        <title>Genomic Encyclopedia of Type Strains, Phase III (KMG-III): the genomes of soil and plant-associated and newly described type strains.</title>
        <authorList>
            <person name="Whitman W."/>
        </authorList>
    </citation>
    <scope>NUCLEOTIDE SEQUENCE [LARGE SCALE GENOMIC DNA]</scope>
    <source>
        <strain evidence="2 3">CECT 9025</strain>
    </source>
</reference>
<feature type="signal peptide" evidence="1">
    <location>
        <begin position="1"/>
        <end position="19"/>
    </location>
</feature>
<keyword evidence="3" id="KW-1185">Reference proteome</keyword>
<dbReference type="EMBL" id="QJTE01000006">
    <property type="protein sequence ID" value="PYE81401.1"/>
    <property type="molecule type" value="Genomic_DNA"/>
</dbReference>
<dbReference type="PANTHER" id="PTHR42779:SF1">
    <property type="entry name" value="PROTEIN YNJB"/>
    <property type="match status" value="1"/>
</dbReference>
<proteinExistence type="predicted"/>
<organism evidence="2 3">
    <name type="scientific">Pseudoroseicyclus aestuarii</name>
    <dbReference type="NCBI Taxonomy" id="1795041"/>
    <lineage>
        <taxon>Bacteria</taxon>
        <taxon>Pseudomonadati</taxon>
        <taxon>Pseudomonadota</taxon>
        <taxon>Alphaproteobacteria</taxon>
        <taxon>Rhodobacterales</taxon>
        <taxon>Paracoccaceae</taxon>
        <taxon>Pseudoroseicyclus</taxon>
    </lineage>
</organism>
<dbReference type="Pfam" id="PF13416">
    <property type="entry name" value="SBP_bac_8"/>
    <property type="match status" value="1"/>
</dbReference>
<evidence type="ECO:0000313" key="2">
    <source>
        <dbReference type="EMBL" id="PYE81401.1"/>
    </source>
</evidence>
<dbReference type="InterPro" id="IPR027020">
    <property type="entry name" value="YnjB"/>
</dbReference>
<dbReference type="Gene3D" id="3.40.190.10">
    <property type="entry name" value="Periplasmic binding protein-like II"/>
    <property type="match status" value="2"/>
</dbReference>
<accession>A0A318SMT5</accession>
<evidence type="ECO:0000313" key="3">
    <source>
        <dbReference type="Proteomes" id="UP000248311"/>
    </source>
</evidence>
<sequence length="405" mass="43774">MRHAAFATIAAVLAAPAGADTADGAALLAQDWEAVVDQARGGEVNFYLWGGAETSNGYVDWIGERLAADYDITLNRVPLTDTTEAVNIVLAEQQAGQDESGAVDLVWINGENFRTLRQGDLLWCGYTEALPNGAYVDWEAPAIANDFGVPIEGCEVPWSRVQFAFAHDSARTPQPPRSIPALIDWVEANPGRFTYPAPPDFTGEAFVRHVFYHAAGGPEALMGPFDQEVFDEVAPKAWEILNAMEPDLWREGATYPTSITQLQGMVANSEVDLYFTYDPAEVGAAAANGTFPETMRSYGLTGGTLANTNYVAVPYNSPHKAAALVTLNMLLSPEAQLEKAQPQVWGAAPAIEVERLEPAMQEAFAETPRPAQVVAPEDQGPQLPELQPAWIEAIAEGWIDNVGTR</sequence>
<name>A0A318SMT5_9RHOB</name>
<comment type="caution">
    <text evidence="2">The sequence shown here is derived from an EMBL/GenBank/DDBJ whole genome shotgun (WGS) entry which is preliminary data.</text>
</comment>
<evidence type="ECO:0000256" key="1">
    <source>
        <dbReference type="SAM" id="SignalP"/>
    </source>
</evidence>
<dbReference type="RefSeq" id="WP_110815416.1">
    <property type="nucleotide sequence ID" value="NZ_QJTE01000006.1"/>
</dbReference>
<dbReference type="NCBIfam" id="NF008633">
    <property type="entry name" value="PRK11622.1"/>
    <property type="match status" value="1"/>
</dbReference>
<dbReference type="Proteomes" id="UP000248311">
    <property type="component" value="Unassembled WGS sequence"/>
</dbReference>
<protein>
    <submittedName>
        <fullName evidence="2">Putative spermidine/putrescine transport system substrate-binding protein</fullName>
    </submittedName>
</protein>
<dbReference type="AlphaFoldDB" id="A0A318SMT5"/>
<feature type="chain" id="PRO_5016312544" evidence="1">
    <location>
        <begin position="20"/>
        <end position="405"/>
    </location>
</feature>
<dbReference type="PIRSF" id="PIRSF029172">
    <property type="entry name" value="UCP029172_ABC_sbc_YnjB"/>
    <property type="match status" value="1"/>
</dbReference>
<dbReference type="OrthoDB" id="3239593at2"/>